<keyword evidence="5 9" id="KW-0507">mRNA processing</keyword>
<dbReference type="Pfam" id="PF16575">
    <property type="entry name" value="CLP1_P"/>
    <property type="match status" value="1"/>
</dbReference>
<dbReference type="PANTHER" id="PTHR12755">
    <property type="entry name" value="CLEAVAGE/POLYADENYLATION FACTOR IA SUBUNIT CLP1P"/>
    <property type="match status" value="1"/>
</dbReference>
<protein>
    <recommendedName>
        <fullName evidence="4">Polynucleotide 5'-hydroxyl-kinase GRC3</fullName>
    </recommendedName>
    <alternativeName>
        <fullName evidence="3">Polynucleotide 5'-hydroxyl-kinase grc3</fullName>
    </alternativeName>
</protein>
<comment type="subcellular location">
    <subcellularLocation>
        <location evidence="2 9">Nucleus</location>
    </subcellularLocation>
</comment>
<evidence type="ECO:0000259" key="10">
    <source>
        <dbReference type="Pfam" id="PF06807"/>
    </source>
</evidence>
<dbReference type="InterPro" id="IPR038239">
    <property type="entry name" value="Clp1_N_sf"/>
</dbReference>
<dbReference type="Gene3D" id="2.60.120.1030">
    <property type="entry name" value="Clp1, DNA binding domain"/>
    <property type="match status" value="1"/>
</dbReference>
<dbReference type="Pfam" id="PF16573">
    <property type="entry name" value="CLP1_N"/>
    <property type="match status" value="1"/>
</dbReference>
<accession>A0A151GW81</accession>
<dbReference type="InterPro" id="IPR045116">
    <property type="entry name" value="Clp1/Grc3"/>
</dbReference>
<dbReference type="GO" id="GO:0005849">
    <property type="term" value="C:mRNA cleavage factor complex"/>
    <property type="evidence" value="ECO:0007669"/>
    <property type="project" value="UniProtKB-UniRule"/>
</dbReference>
<evidence type="ECO:0000259" key="12">
    <source>
        <dbReference type="Pfam" id="PF16575"/>
    </source>
</evidence>
<gene>
    <name evidence="9" type="primary">CLP1</name>
    <name evidence="13" type="ORF">DCS_02472</name>
</gene>
<proteinExistence type="inferred from homology"/>
<dbReference type="InterPro" id="IPR028606">
    <property type="entry name" value="Clp1"/>
</dbReference>
<comment type="caution">
    <text evidence="13">The sequence shown here is derived from an EMBL/GenBank/DDBJ whole genome shotgun (WGS) entry which is preliminary data.</text>
</comment>
<dbReference type="GO" id="GO:0006388">
    <property type="term" value="P:tRNA splicing, via endonucleolytic cleavage and ligation"/>
    <property type="evidence" value="ECO:0007669"/>
    <property type="project" value="TreeGrafter"/>
</dbReference>
<dbReference type="STRING" id="98403.A0A151GW81"/>
<dbReference type="HAMAP" id="MF_03035">
    <property type="entry name" value="Clp1"/>
    <property type="match status" value="1"/>
</dbReference>
<evidence type="ECO:0000256" key="7">
    <source>
        <dbReference type="ARBA" id="ARBA00022840"/>
    </source>
</evidence>
<comment type="subunit">
    <text evidence="9">Component of a pre-mRNA cleavage factor complex. Interacts directly with PCF11.</text>
</comment>
<dbReference type="InParanoid" id="A0A151GW81"/>
<evidence type="ECO:0000256" key="9">
    <source>
        <dbReference type="HAMAP-Rule" id="MF_03035"/>
    </source>
</evidence>
<evidence type="ECO:0000256" key="5">
    <source>
        <dbReference type="ARBA" id="ARBA00022664"/>
    </source>
</evidence>
<evidence type="ECO:0000259" key="11">
    <source>
        <dbReference type="Pfam" id="PF16573"/>
    </source>
</evidence>
<dbReference type="InterPro" id="IPR032319">
    <property type="entry name" value="CLP1_P"/>
</dbReference>
<dbReference type="PANTHER" id="PTHR12755:SF6">
    <property type="entry name" value="POLYRIBONUCLEOTIDE 5'-HYDROXYL-KINASE CLP1"/>
    <property type="match status" value="1"/>
</dbReference>
<evidence type="ECO:0000256" key="1">
    <source>
        <dbReference type="ARBA" id="ARBA00003798"/>
    </source>
</evidence>
<dbReference type="GO" id="GO:0005524">
    <property type="term" value="F:ATP binding"/>
    <property type="evidence" value="ECO:0007669"/>
    <property type="project" value="UniProtKB-UniRule"/>
</dbReference>
<dbReference type="SUPFAM" id="SSF52540">
    <property type="entry name" value="P-loop containing nucleoside triphosphate hydrolases"/>
    <property type="match status" value="1"/>
</dbReference>
<keyword evidence="7 9" id="KW-0067">ATP-binding</keyword>
<keyword evidence="8 9" id="KW-0539">Nucleus</keyword>
<dbReference type="InterPro" id="IPR010655">
    <property type="entry name" value="Clp1_C"/>
</dbReference>
<evidence type="ECO:0000313" key="14">
    <source>
        <dbReference type="Proteomes" id="UP000076580"/>
    </source>
</evidence>
<evidence type="ECO:0000313" key="13">
    <source>
        <dbReference type="EMBL" id="KYK61330.1"/>
    </source>
</evidence>
<feature type="binding site" evidence="9">
    <location>
        <position position="28"/>
    </location>
    <ligand>
        <name>ATP</name>
        <dbReference type="ChEBI" id="CHEBI:30616"/>
    </ligand>
</feature>
<dbReference type="AlphaFoldDB" id="A0A151GW81"/>
<feature type="domain" description="Clp1 P-loop" evidence="12">
    <location>
        <begin position="132"/>
        <end position="339"/>
    </location>
</feature>
<comment type="similarity">
    <text evidence="9">Belongs to the Clp1 family. Clp1 subfamily.</text>
</comment>
<dbReference type="InterPro" id="IPR032324">
    <property type="entry name" value="Clp1_N"/>
</dbReference>
<dbReference type="InterPro" id="IPR027417">
    <property type="entry name" value="P-loop_NTPase"/>
</dbReference>
<evidence type="ECO:0000256" key="4">
    <source>
        <dbReference type="ARBA" id="ARBA00019824"/>
    </source>
</evidence>
<dbReference type="FunCoup" id="A0A151GW81">
    <property type="interactions" value="757"/>
</dbReference>
<dbReference type="Gene3D" id="3.40.50.300">
    <property type="entry name" value="P-loop containing nucleotide triphosphate hydrolases"/>
    <property type="match status" value="1"/>
</dbReference>
<keyword evidence="6 9" id="KW-0547">Nucleotide-binding</keyword>
<evidence type="ECO:0000256" key="3">
    <source>
        <dbReference type="ARBA" id="ARBA00018706"/>
    </source>
</evidence>
<reference evidence="13 14" key="1">
    <citation type="journal article" date="2016" name="Sci. Rep.">
        <title>Insights into Adaptations to a Near-Obligate Nematode Endoparasitic Lifestyle from the Finished Genome of Drechmeria coniospora.</title>
        <authorList>
            <person name="Zhang L."/>
            <person name="Zhou Z."/>
            <person name="Guo Q."/>
            <person name="Fokkens L."/>
            <person name="Miskei M."/>
            <person name="Pocsi I."/>
            <person name="Zhang W."/>
            <person name="Chen M."/>
            <person name="Wang L."/>
            <person name="Sun Y."/>
            <person name="Donzelli B.G."/>
            <person name="Gibson D.M."/>
            <person name="Nelson D.R."/>
            <person name="Luo J.G."/>
            <person name="Rep M."/>
            <person name="Liu H."/>
            <person name="Yang S."/>
            <person name="Wang J."/>
            <person name="Krasnoff S.B."/>
            <person name="Xu Y."/>
            <person name="Molnar I."/>
            <person name="Lin M."/>
        </authorList>
    </citation>
    <scope>NUCLEOTIDE SEQUENCE [LARGE SCALE GENOMIC DNA]</scope>
    <source>
        <strain evidence="13 14">ARSEF 6962</strain>
    </source>
</reference>
<evidence type="ECO:0000256" key="2">
    <source>
        <dbReference type="ARBA" id="ARBA00004123"/>
    </source>
</evidence>
<organism evidence="13 14">
    <name type="scientific">Drechmeria coniospora</name>
    <name type="common">Nematophagous fungus</name>
    <name type="synonym">Meria coniospora</name>
    <dbReference type="NCBI Taxonomy" id="98403"/>
    <lineage>
        <taxon>Eukaryota</taxon>
        <taxon>Fungi</taxon>
        <taxon>Dikarya</taxon>
        <taxon>Ascomycota</taxon>
        <taxon>Pezizomycotina</taxon>
        <taxon>Sordariomycetes</taxon>
        <taxon>Hypocreomycetidae</taxon>
        <taxon>Hypocreales</taxon>
        <taxon>Ophiocordycipitaceae</taxon>
        <taxon>Drechmeria</taxon>
    </lineage>
</organism>
<evidence type="ECO:0000256" key="8">
    <source>
        <dbReference type="ARBA" id="ARBA00023242"/>
    </source>
</evidence>
<comment type="function">
    <text evidence="9">Required for endonucleolytic cleavage during polyadenylation-dependent pre-mRNA 3'-end formation.</text>
</comment>
<name>A0A151GW81_DRECN</name>
<sequence length="452" mass="48797">MSIPGLGQIPSQPIASSTRTFVLQPAGEWRFQVPIGKTLSLKLLTGTAEKDGVELAPRNGYRLAGGIKSRILTWHGCELELEGRCDEESTAEYATATANPAMAHINLHARLAELRAAAARDGREGPRVLVAGPSSVGKTTLARTLTSYATRTGSQPITVNADPAEGMLSFPGTLSASVFATILDAEALDGWGGTPTSGPSTVPVKLPLVHHFGRRKAEDEPTLYKDLVSKLASSVSGRLTEDSLVRTSGVIVDSMGVSEESKLGLDLLAHIVEELSINIVVVMGSAPMHAELATRFATETTSLGEAINVVALDRLDGAAQRDETFMEHVREQIIKEYFFGDARRTLSPQIQQVDFDTLTIYKVSEDAGDGQDVLLREEPSSLMQHWTLTVMHAANKDPPESIRAANVMGFVYVSDVDEERRKVRVLAPVGGRLGDRPLVWGKWPEPFINLLG</sequence>
<keyword evidence="14" id="KW-1185">Reference proteome</keyword>
<dbReference type="InterPro" id="IPR038238">
    <property type="entry name" value="Clp1_C_sf"/>
</dbReference>
<dbReference type="Proteomes" id="UP000076580">
    <property type="component" value="Chromosome 01"/>
</dbReference>
<dbReference type="GO" id="GO:0051731">
    <property type="term" value="F:polynucleotide 5'-hydroxyl-kinase activity"/>
    <property type="evidence" value="ECO:0007669"/>
    <property type="project" value="InterPro"/>
</dbReference>
<dbReference type="Gene3D" id="2.40.30.330">
    <property type="entry name" value="Pre-mRNA cleavage complex subunit Clp1, C-terminal domain"/>
    <property type="match status" value="1"/>
</dbReference>
<feature type="domain" description="Clp1 N-terminal" evidence="11">
    <location>
        <begin position="23"/>
        <end position="118"/>
    </location>
</feature>
<feature type="domain" description="Clp1 C-terminal" evidence="10">
    <location>
        <begin position="346"/>
        <end position="445"/>
    </location>
</feature>
<comment type="function">
    <text evidence="1">Polynucleotide 5'-kinase involved in rRNA processing.</text>
</comment>
<dbReference type="GO" id="GO:0031124">
    <property type="term" value="P:mRNA 3'-end processing"/>
    <property type="evidence" value="ECO:0007669"/>
    <property type="project" value="UniProtKB-UniRule"/>
</dbReference>
<feature type="binding site" evidence="9">
    <location>
        <position position="68"/>
    </location>
    <ligand>
        <name>ATP</name>
        <dbReference type="ChEBI" id="CHEBI:30616"/>
    </ligand>
</feature>
<feature type="binding site" evidence="9">
    <location>
        <begin position="135"/>
        <end position="140"/>
    </location>
    <ligand>
        <name>ATP</name>
        <dbReference type="ChEBI" id="CHEBI:30616"/>
    </ligand>
</feature>
<evidence type="ECO:0000256" key="6">
    <source>
        <dbReference type="ARBA" id="ARBA00022741"/>
    </source>
</evidence>
<dbReference type="EMBL" id="LAYC01000001">
    <property type="protein sequence ID" value="KYK61330.1"/>
    <property type="molecule type" value="Genomic_DNA"/>
</dbReference>
<dbReference type="Pfam" id="PF06807">
    <property type="entry name" value="Clp1"/>
    <property type="match status" value="1"/>
</dbReference>